<dbReference type="PATRIC" id="fig|1162668.3.peg.506"/>
<sequence>MPAILLTAGGFLLILGGSILFSHSAEALTQKLFRNHSLGRRILGNMSLSIPELILPLFSFLGGSGEGRKDAGIGAILGAPLLLIAILWPMTLFFTRKSPIPSSEKRQLSREAPILAAGLSLALLAGSFPSHTLHMSIGIFLLMLYPAILFGIKGEELPDDSSNTEEHPAFIRTALMFLSGVALLLIGPVLLLKGILGFGGSGGGETIFILSIILSSLSTESPEALSLFMLLKKRDIPAAYAILWGSIHFQLTVSLATGLILSPWIIQERHIAAGAVLILALLLSTLWARSTVERTN</sequence>
<dbReference type="STRING" id="1162668.LFE_0435"/>
<feature type="domain" description="Sodium/calcium exchanger membrane region" evidence="6">
    <location>
        <begin position="4"/>
        <end position="150"/>
    </location>
</feature>
<dbReference type="GO" id="GO:0055085">
    <property type="term" value="P:transmembrane transport"/>
    <property type="evidence" value="ECO:0007669"/>
    <property type="project" value="InterPro"/>
</dbReference>
<dbReference type="eggNOG" id="COG0530">
    <property type="taxonomic scope" value="Bacteria"/>
</dbReference>
<feature type="transmembrane region" description="Helical" evidence="5">
    <location>
        <begin position="271"/>
        <end position="288"/>
    </location>
</feature>
<organism evidence="7 8">
    <name type="scientific">Leptospirillum ferrooxidans (strain C2-3)</name>
    <dbReference type="NCBI Taxonomy" id="1162668"/>
    <lineage>
        <taxon>Bacteria</taxon>
        <taxon>Pseudomonadati</taxon>
        <taxon>Nitrospirota</taxon>
        <taxon>Nitrospiria</taxon>
        <taxon>Nitrospirales</taxon>
        <taxon>Nitrospiraceae</taxon>
        <taxon>Leptospirillum</taxon>
    </lineage>
</organism>
<feature type="transmembrane region" description="Helical" evidence="5">
    <location>
        <begin position="135"/>
        <end position="152"/>
    </location>
</feature>
<evidence type="ECO:0000259" key="6">
    <source>
        <dbReference type="Pfam" id="PF01699"/>
    </source>
</evidence>
<dbReference type="Proteomes" id="UP000007382">
    <property type="component" value="Chromosome"/>
</dbReference>
<dbReference type="InterPro" id="IPR044880">
    <property type="entry name" value="NCX_ion-bd_dom_sf"/>
</dbReference>
<dbReference type="GO" id="GO:0016020">
    <property type="term" value="C:membrane"/>
    <property type="evidence" value="ECO:0007669"/>
    <property type="project" value="UniProtKB-SubCell"/>
</dbReference>
<accession>I0ILK7</accession>
<protein>
    <submittedName>
        <fullName evidence="7">Putative sodium/calcium exchanger membrane region</fullName>
    </submittedName>
</protein>
<dbReference type="Gene3D" id="1.20.1420.30">
    <property type="entry name" value="NCX, central ion-binding region"/>
    <property type="match status" value="1"/>
</dbReference>
<evidence type="ECO:0000256" key="1">
    <source>
        <dbReference type="ARBA" id="ARBA00004141"/>
    </source>
</evidence>
<feature type="transmembrane region" description="Helical" evidence="5">
    <location>
        <begin position="173"/>
        <end position="195"/>
    </location>
</feature>
<dbReference type="OrthoDB" id="9786081at2"/>
<evidence type="ECO:0000256" key="5">
    <source>
        <dbReference type="SAM" id="Phobius"/>
    </source>
</evidence>
<dbReference type="RefSeq" id="WP_014448649.1">
    <property type="nucleotide sequence ID" value="NC_017094.1"/>
</dbReference>
<keyword evidence="4 5" id="KW-0472">Membrane</keyword>
<reference evidence="7 8" key="1">
    <citation type="journal article" date="2012" name="J. Bacteriol.">
        <title>Complete Genome Sequence of Leptospirillum ferrooxidans Strain C2-3, Isolated from a Fresh Volcanic Ash Deposit on the Island of Miyake, Japan.</title>
        <authorList>
            <person name="Fujimura R."/>
            <person name="Sato Y."/>
            <person name="Nishizawa T."/>
            <person name="Oshima K."/>
            <person name="Kim S.-W."/>
            <person name="Hattori M."/>
            <person name="Kamijo T."/>
            <person name="Ohta H."/>
        </authorList>
    </citation>
    <scope>NUCLEOTIDE SEQUENCE [LARGE SCALE GENOMIC DNA]</scope>
    <source>
        <strain evidence="7 8">C2-3</strain>
    </source>
</reference>
<dbReference type="KEGG" id="lfc:LFE_0435"/>
<evidence type="ECO:0000256" key="2">
    <source>
        <dbReference type="ARBA" id="ARBA00022692"/>
    </source>
</evidence>
<feature type="transmembrane region" description="Helical" evidence="5">
    <location>
        <begin position="238"/>
        <end position="265"/>
    </location>
</feature>
<comment type="subcellular location">
    <subcellularLocation>
        <location evidence="1">Membrane</location>
        <topology evidence="1">Multi-pass membrane protein</topology>
    </subcellularLocation>
</comment>
<proteinExistence type="predicted"/>
<feature type="transmembrane region" description="Helical" evidence="5">
    <location>
        <begin position="71"/>
        <end position="91"/>
    </location>
</feature>
<evidence type="ECO:0000256" key="4">
    <source>
        <dbReference type="ARBA" id="ARBA00023136"/>
    </source>
</evidence>
<dbReference type="InterPro" id="IPR004837">
    <property type="entry name" value="NaCa_Exmemb"/>
</dbReference>
<dbReference type="Pfam" id="PF01699">
    <property type="entry name" value="Na_Ca_ex"/>
    <property type="match status" value="1"/>
</dbReference>
<keyword evidence="2 5" id="KW-0812">Transmembrane</keyword>
<name>I0ILK7_LEPFC</name>
<evidence type="ECO:0000313" key="8">
    <source>
        <dbReference type="Proteomes" id="UP000007382"/>
    </source>
</evidence>
<keyword evidence="3 5" id="KW-1133">Transmembrane helix</keyword>
<gene>
    <name evidence="7" type="ordered locus">LFE_0435</name>
</gene>
<dbReference type="EMBL" id="AP012342">
    <property type="protein sequence ID" value="BAM06156.1"/>
    <property type="molecule type" value="Genomic_DNA"/>
</dbReference>
<reference evidence="8" key="2">
    <citation type="submission" date="2012-03" db="EMBL/GenBank/DDBJ databases">
        <title>The complete genome sequence of the pioneer microbe on fresh volcanic deposit, Leptospirillum ferrooxidans strain C2-3.</title>
        <authorList>
            <person name="Fujimura R."/>
            <person name="Sato Y."/>
            <person name="Nishizawa T."/>
            <person name="Nanba K."/>
            <person name="Oshima K."/>
            <person name="Hattori M."/>
            <person name="Kamijo T."/>
            <person name="Ohta H."/>
        </authorList>
    </citation>
    <scope>NUCLEOTIDE SEQUENCE [LARGE SCALE GENOMIC DNA]</scope>
    <source>
        <strain evidence="8">C2-3</strain>
    </source>
</reference>
<dbReference type="HOGENOM" id="CLU_939409_0_0_0"/>
<dbReference type="AlphaFoldDB" id="I0ILK7"/>
<evidence type="ECO:0000313" key="7">
    <source>
        <dbReference type="EMBL" id="BAM06156.1"/>
    </source>
</evidence>
<keyword evidence="8" id="KW-1185">Reference proteome</keyword>
<evidence type="ECO:0000256" key="3">
    <source>
        <dbReference type="ARBA" id="ARBA00022989"/>
    </source>
</evidence>